<evidence type="ECO:0000313" key="14">
    <source>
        <dbReference type="Proteomes" id="UP000461768"/>
    </source>
</evidence>
<reference evidence="13 14" key="2">
    <citation type="submission" date="2020-02" db="EMBL/GenBank/DDBJ databases">
        <title>Candidatus Galacturonibacter soehngenii shows hetero-acetogenic catabolism of galacturonic acid but lacks a canonical carbon monoxide dehydrogenase/acetyl-CoA synthase complex.</title>
        <authorList>
            <person name="Diender M."/>
            <person name="Stouten G.R."/>
            <person name="Petersen J.F."/>
            <person name="Nielsen P.H."/>
            <person name="Dueholm M.S."/>
            <person name="Pronk J.T."/>
            <person name="Van Loosdrecht M.C.M."/>
        </authorList>
    </citation>
    <scope>NUCLEOTIDE SEQUENCE [LARGE SCALE GENOMIC DNA]</scope>
    <source>
        <strain evidence="13">GalUA</strain>
    </source>
</reference>
<dbReference type="InterPro" id="IPR024932">
    <property type="entry name" value="ApbE"/>
</dbReference>
<evidence type="ECO:0000313" key="13">
    <source>
        <dbReference type="EMBL" id="KAB1436084.1"/>
    </source>
</evidence>
<feature type="binding site" evidence="11">
    <location>
        <position position="307"/>
    </location>
    <ligand>
        <name>Mg(2+)</name>
        <dbReference type="ChEBI" id="CHEBI:18420"/>
    </ligand>
</feature>
<keyword evidence="3 10" id="KW-0285">Flavoprotein</keyword>
<accession>A0A7V7QJD4</accession>
<dbReference type="GO" id="GO:0016740">
    <property type="term" value="F:transferase activity"/>
    <property type="evidence" value="ECO:0007669"/>
    <property type="project" value="UniProtKB-UniRule"/>
</dbReference>
<dbReference type="GO" id="GO:0046872">
    <property type="term" value="F:metal ion binding"/>
    <property type="evidence" value="ECO:0007669"/>
    <property type="project" value="UniProtKB-UniRule"/>
</dbReference>
<evidence type="ECO:0000256" key="3">
    <source>
        <dbReference type="ARBA" id="ARBA00022630"/>
    </source>
</evidence>
<comment type="similarity">
    <text evidence="10">Belongs to the ApbE family.</text>
</comment>
<protein>
    <recommendedName>
        <fullName evidence="2 10">FAD:protein FMN transferase</fullName>
        <ecNumber evidence="1 10">2.7.1.180</ecNumber>
    </recommendedName>
    <alternativeName>
        <fullName evidence="8 10">Flavin transferase</fullName>
    </alternativeName>
</protein>
<evidence type="ECO:0000256" key="4">
    <source>
        <dbReference type="ARBA" id="ARBA00022679"/>
    </source>
</evidence>
<dbReference type="RefSeq" id="WP_151148050.1">
    <property type="nucleotide sequence ID" value="NZ_WAGX01000007.1"/>
</dbReference>
<dbReference type="Gene3D" id="3.10.520.10">
    <property type="entry name" value="ApbE-like domains"/>
    <property type="match status" value="1"/>
</dbReference>
<evidence type="ECO:0000256" key="11">
    <source>
        <dbReference type="PIRSR" id="PIRSR006268-2"/>
    </source>
</evidence>
<organism evidence="13 14">
    <name type="scientific">Candidatus Galacturonatibacter soehngenii</name>
    <dbReference type="NCBI Taxonomy" id="2307010"/>
    <lineage>
        <taxon>Bacteria</taxon>
        <taxon>Bacillati</taxon>
        <taxon>Bacillota</taxon>
        <taxon>Clostridia</taxon>
        <taxon>Lachnospirales</taxon>
        <taxon>Lachnospiraceae</taxon>
        <taxon>Candidatus Galacturonatibacter</taxon>
    </lineage>
</organism>
<evidence type="ECO:0000256" key="9">
    <source>
        <dbReference type="ARBA" id="ARBA00048540"/>
    </source>
</evidence>
<feature type="binding site" evidence="11">
    <location>
        <position position="189"/>
    </location>
    <ligand>
        <name>Mg(2+)</name>
        <dbReference type="ChEBI" id="CHEBI:18420"/>
    </ligand>
</feature>
<feature type="chain" id="PRO_5039915013" description="FAD:protein FMN transferase" evidence="12">
    <location>
        <begin position="26"/>
        <end position="354"/>
    </location>
</feature>
<dbReference type="PANTHER" id="PTHR30040">
    <property type="entry name" value="THIAMINE BIOSYNTHESIS LIPOPROTEIN APBE"/>
    <property type="match status" value="1"/>
</dbReference>
<feature type="signal peptide" evidence="12">
    <location>
        <begin position="1"/>
        <end position="25"/>
    </location>
</feature>
<keyword evidence="4 10" id="KW-0808">Transferase</keyword>
<evidence type="ECO:0000256" key="8">
    <source>
        <dbReference type="ARBA" id="ARBA00031306"/>
    </source>
</evidence>
<dbReference type="EC" id="2.7.1.180" evidence="1 10"/>
<evidence type="ECO:0000256" key="1">
    <source>
        <dbReference type="ARBA" id="ARBA00011955"/>
    </source>
</evidence>
<evidence type="ECO:0000256" key="5">
    <source>
        <dbReference type="ARBA" id="ARBA00022723"/>
    </source>
</evidence>
<dbReference type="AlphaFoldDB" id="A0A7V7QJD4"/>
<feature type="binding site" evidence="11">
    <location>
        <position position="311"/>
    </location>
    <ligand>
        <name>Mg(2+)</name>
        <dbReference type="ChEBI" id="CHEBI:18420"/>
    </ligand>
</feature>
<dbReference type="Proteomes" id="UP000461768">
    <property type="component" value="Unassembled WGS sequence"/>
</dbReference>
<keyword evidence="7 10" id="KW-0460">Magnesium</keyword>
<evidence type="ECO:0000256" key="2">
    <source>
        <dbReference type="ARBA" id="ARBA00016337"/>
    </source>
</evidence>
<sequence length="354" mass="40307">MKVLTKRVLSVLLVLVMLCNVTGCANSRQTRYEASFLELFDTVTKIVGYAKNKEEFTEYTQLIYDELKVYHELYDIYHDYDGINNIKTINDNAGIKPVKVDQKIIDLIKLSKEAYELTEGKMNIALGAVLTLWHDYRERGTQDPENAALPPMEELKERAEHTNIEDVILNEEESTVFLKDPKMSLDVGSVGKGYATEQVSKTLKERGYLHVMLSVGGNLKAIGTKLTDNNKEIPWSAGVQNPDMESENTNLYILNLEDYSLVTSGVYQRYYTVDGKQYHHIIDPNTLMPSDYFLSVSIVCKDSGMADVLTTALFNMSYEDGLKFIEKFDETQALWVFKDGSIEYTAGFEHMIKK</sequence>
<gene>
    <name evidence="13" type="ORF">F7O84_17105</name>
</gene>
<keyword evidence="6 10" id="KW-0274">FAD</keyword>
<dbReference type="InterPro" id="IPR003374">
    <property type="entry name" value="ApbE-like_sf"/>
</dbReference>
<name>A0A7V7QJD4_9FIRM</name>
<keyword evidence="14" id="KW-1185">Reference proteome</keyword>
<dbReference type="PANTHER" id="PTHR30040:SF2">
    <property type="entry name" value="FAD:PROTEIN FMN TRANSFERASE"/>
    <property type="match status" value="1"/>
</dbReference>
<reference evidence="13 14" key="1">
    <citation type="submission" date="2019-09" db="EMBL/GenBank/DDBJ databases">
        <authorList>
            <person name="Valk L.C."/>
        </authorList>
    </citation>
    <scope>NUCLEOTIDE SEQUENCE [LARGE SCALE GENOMIC DNA]</scope>
    <source>
        <strain evidence="13">GalUA</strain>
    </source>
</reference>
<dbReference type="PIRSF" id="PIRSF006268">
    <property type="entry name" value="ApbE"/>
    <property type="match status" value="1"/>
</dbReference>
<comment type="catalytic activity">
    <reaction evidence="9 10">
        <text>L-threonyl-[protein] + FAD = FMN-L-threonyl-[protein] + AMP + H(+)</text>
        <dbReference type="Rhea" id="RHEA:36847"/>
        <dbReference type="Rhea" id="RHEA-COMP:11060"/>
        <dbReference type="Rhea" id="RHEA-COMP:11061"/>
        <dbReference type="ChEBI" id="CHEBI:15378"/>
        <dbReference type="ChEBI" id="CHEBI:30013"/>
        <dbReference type="ChEBI" id="CHEBI:57692"/>
        <dbReference type="ChEBI" id="CHEBI:74257"/>
        <dbReference type="ChEBI" id="CHEBI:456215"/>
        <dbReference type="EC" id="2.7.1.180"/>
    </reaction>
</comment>
<dbReference type="Pfam" id="PF02424">
    <property type="entry name" value="ApbE"/>
    <property type="match status" value="1"/>
</dbReference>
<evidence type="ECO:0000256" key="7">
    <source>
        <dbReference type="ARBA" id="ARBA00022842"/>
    </source>
</evidence>
<keyword evidence="5 10" id="KW-0479">Metal-binding</keyword>
<dbReference type="SUPFAM" id="SSF143631">
    <property type="entry name" value="ApbE-like"/>
    <property type="match status" value="1"/>
</dbReference>
<keyword evidence="12" id="KW-0732">Signal</keyword>
<dbReference type="OrthoDB" id="9778595at2"/>
<proteinExistence type="inferred from homology"/>
<evidence type="ECO:0000256" key="12">
    <source>
        <dbReference type="SAM" id="SignalP"/>
    </source>
</evidence>
<dbReference type="EMBL" id="WAGX01000007">
    <property type="protein sequence ID" value="KAB1436084.1"/>
    <property type="molecule type" value="Genomic_DNA"/>
</dbReference>
<comment type="caution">
    <text evidence="13">The sequence shown here is derived from an EMBL/GenBank/DDBJ whole genome shotgun (WGS) entry which is preliminary data.</text>
</comment>
<evidence type="ECO:0000256" key="6">
    <source>
        <dbReference type="ARBA" id="ARBA00022827"/>
    </source>
</evidence>
<comment type="cofactor">
    <cofactor evidence="11">
        <name>Mg(2+)</name>
        <dbReference type="ChEBI" id="CHEBI:18420"/>
    </cofactor>
    <cofactor evidence="11">
        <name>Mn(2+)</name>
        <dbReference type="ChEBI" id="CHEBI:29035"/>
    </cofactor>
    <text evidence="11">Magnesium. Can also use manganese.</text>
</comment>
<evidence type="ECO:0000256" key="10">
    <source>
        <dbReference type="PIRNR" id="PIRNR006268"/>
    </source>
</evidence>